<comment type="subcellular location">
    <subcellularLocation>
        <location evidence="1">Membrane</location>
    </subcellularLocation>
</comment>
<dbReference type="Gene3D" id="1.20.1070.10">
    <property type="entry name" value="Rhodopsin 7-helix transmembrane proteins"/>
    <property type="match status" value="1"/>
</dbReference>
<evidence type="ECO:0000256" key="4">
    <source>
        <dbReference type="ARBA" id="ARBA00023136"/>
    </source>
</evidence>
<dbReference type="OrthoDB" id="9990906at2759"/>
<evidence type="ECO:0000259" key="6">
    <source>
        <dbReference type="PROSITE" id="PS50262"/>
    </source>
</evidence>
<dbReference type="PROSITE" id="PS50262">
    <property type="entry name" value="G_PROTEIN_RECEP_F1_2"/>
    <property type="match status" value="1"/>
</dbReference>
<feature type="transmembrane region" description="Helical" evidence="5">
    <location>
        <begin position="184"/>
        <end position="203"/>
    </location>
</feature>
<reference evidence="7 8" key="2">
    <citation type="submission" date="2018-10" db="EMBL/GenBank/DDBJ databases">
        <authorList>
            <consortium name="Pathogen Informatics"/>
        </authorList>
    </citation>
    <scope>NUCLEOTIDE SEQUENCE [LARGE SCALE GENOMIC DNA]</scope>
</reference>
<protein>
    <submittedName>
        <fullName evidence="9">G_PROTEIN_RECEP_F1_2 domain-containing protein</fullName>
    </submittedName>
</protein>
<dbReference type="AlphaFoldDB" id="A0A0N4VDG2"/>
<dbReference type="PANTHER" id="PTHR46895">
    <property type="entry name" value="PROTEIN CBG20548-RELATED"/>
    <property type="match status" value="1"/>
</dbReference>
<dbReference type="Proteomes" id="UP000274131">
    <property type="component" value="Unassembled WGS sequence"/>
</dbReference>
<feature type="transmembrane region" description="Helical" evidence="5">
    <location>
        <begin position="29"/>
        <end position="49"/>
    </location>
</feature>
<evidence type="ECO:0000313" key="9">
    <source>
        <dbReference type="WBParaSite" id="EVEC_0000864501-mRNA-1"/>
    </source>
</evidence>
<keyword evidence="2 5" id="KW-0812">Transmembrane</keyword>
<dbReference type="EMBL" id="UXUI01009276">
    <property type="protein sequence ID" value="VDD93378.1"/>
    <property type="molecule type" value="Genomic_DNA"/>
</dbReference>
<reference evidence="9" key="1">
    <citation type="submission" date="2017-02" db="UniProtKB">
        <authorList>
            <consortium name="WormBaseParasite"/>
        </authorList>
    </citation>
    <scope>IDENTIFICATION</scope>
</reference>
<organism evidence="9">
    <name type="scientific">Enterobius vermicularis</name>
    <name type="common">Human pinworm</name>
    <dbReference type="NCBI Taxonomy" id="51028"/>
    <lineage>
        <taxon>Eukaryota</taxon>
        <taxon>Metazoa</taxon>
        <taxon>Ecdysozoa</taxon>
        <taxon>Nematoda</taxon>
        <taxon>Chromadorea</taxon>
        <taxon>Rhabditida</taxon>
        <taxon>Spirurina</taxon>
        <taxon>Oxyuridomorpha</taxon>
        <taxon>Oxyuroidea</taxon>
        <taxon>Oxyuridae</taxon>
        <taxon>Enterobius</taxon>
    </lineage>
</organism>
<name>A0A0N4VDG2_ENTVE</name>
<evidence type="ECO:0000313" key="7">
    <source>
        <dbReference type="EMBL" id="VDD93378.1"/>
    </source>
</evidence>
<dbReference type="Pfam" id="PF00001">
    <property type="entry name" value="7tm_1"/>
    <property type="match status" value="1"/>
</dbReference>
<feature type="transmembrane region" description="Helical" evidence="5">
    <location>
        <begin position="134"/>
        <end position="153"/>
    </location>
</feature>
<evidence type="ECO:0000256" key="2">
    <source>
        <dbReference type="ARBA" id="ARBA00022692"/>
    </source>
</evidence>
<keyword evidence="4 5" id="KW-0472">Membrane</keyword>
<evidence type="ECO:0000256" key="3">
    <source>
        <dbReference type="ARBA" id="ARBA00022989"/>
    </source>
</evidence>
<sequence>MLPYCLASYPIFYNSNTFRSLLGTIKIQIGALANWFSCAAIWFVLAISIERVLIIKFPFRSLRPYRVNLTFIFHHSVSRKCMLMQMCPNGSEYTEIYVLCLSRSFENWSVYDPNWKKPSKLFELYVDVGTTCNAVLGVICPVFLVAALNILLIKLLHKSKMKASIGASSKQNADIQEKKMTKTVVTIVTCFTITNVPSAFVFLYETFFYDDSTQRTATMTFSIVSSVTNFLVITGKSLNIVLLCLSSAAFR</sequence>
<accession>A0A0N4VDG2</accession>
<gene>
    <name evidence="7" type="ORF">EVEC_LOCUS8129</name>
</gene>
<keyword evidence="3 5" id="KW-1133">Transmembrane helix</keyword>
<dbReference type="InterPro" id="IPR000276">
    <property type="entry name" value="GPCR_Rhodpsn"/>
</dbReference>
<dbReference type="PANTHER" id="PTHR46895:SF7">
    <property type="entry name" value="G-PROTEIN COUPLED RECEPTORS FAMILY 1 PROFILE DOMAIN-CONTAINING PROTEIN"/>
    <property type="match status" value="1"/>
</dbReference>
<evidence type="ECO:0000256" key="1">
    <source>
        <dbReference type="ARBA" id="ARBA00004370"/>
    </source>
</evidence>
<dbReference type="SUPFAM" id="SSF81321">
    <property type="entry name" value="Family A G protein-coupled receptor-like"/>
    <property type="match status" value="1"/>
</dbReference>
<proteinExistence type="predicted"/>
<dbReference type="InterPro" id="IPR017452">
    <property type="entry name" value="GPCR_Rhodpsn_7TM"/>
</dbReference>
<dbReference type="WBParaSite" id="EVEC_0000864501-mRNA-1">
    <property type="protein sequence ID" value="EVEC_0000864501-mRNA-1"/>
    <property type="gene ID" value="EVEC_0000864501"/>
</dbReference>
<feature type="transmembrane region" description="Helical" evidence="5">
    <location>
        <begin position="223"/>
        <end position="245"/>
    </location>
</feature>
<evidence type="ECO:0000313" key="8">
    <source>
        <dbReference type="Proteomes" id="UP000274131"/>
    </source>
</evidence>
<keyword evidence="8" id="KW-1185">Reference proteome</keyword>
<feature type="domain" description="G-protein coupled receptors family 1 profile" evidence="6">
    <location>
        <begin position="39"/>
        <end position="243"/>
    </location>
</feature>
<dbReference type="GO" id="GO:0016020">
    <property type="term" value="C:membrane"/>
    <property type="evidence" value="ECO:0007669"/>
    <property type="project" value="UniProtKB-SubCell"/>
</dbReference>
<evidence type="ECO:0000256" key="5">
    <source>
        <dbReference type="SAM" id="Phobius"/>
    </source>
</evidence>
<dbReference type="GO" id="GO:0004930">
    <property type="term" value="F:G protein-coupled receptor activity"/>
    <property type="evidence" value="ECO:0007669"/>
    <property type="project" value="InterPro"/>
</dbReference>